<dbReference type="SMART" id="SM01323">
    <property type="entry name" value="YajC"/>
    <property type="match status" value="1"/>
</dbReference>
<dbReference type="PRINTS" id="PR01853">
    <property type="entry name" value="YAJCTRNLCASE"/>
</dbReference>
<dbReference type="GO" id="GO:0005886">
    <property type="term" value="C:plasma membrane"/>
    <property type="evidence" value="ECO:0007669"/>
    <property type="project" value="UniProtKB-SubCell"/>
</dbReference>
<keyword evidence="5" id="KW-1003">Cell membrane</keyword>
<evidence type="ECO:0000256" key="9">
    <source>
        <dbReference type="ARBA" id="ARBA00023010"/>
    </source>
</evidence>
<dbReference type="EMBL" id="RQVQ01000015">
    <property type="protein sequence ID" value="RRJ90626.1"/>
    <property type="molecule type" value="Genomic_DNA"/>
</dbReference>
<dbReference type="PANTHER" id="PTHR33909:SF1">
    <property type="entry name" value="SEC TRANSLOCON ACCESSORY COMPLEX SUBUNIT YAJC"/>
    <property type="match status" value="1"/>
</dbReference>
<dbReference type="PANTHER" id="PTHR33909">
    <property type="entry name" value="SEC TRANSLOCON ACCESSORY COMPLEX SUBUNIT YAJC"/>
    <property type="match status" value="1"/>
</dbReference>
<keyword evidence="9" id="KW-0811">Translocation</keyword>
<evidence type="ECO:0000256" key="5">
    <source>
        <dbReference type="ARBA" id="ARBA00022475"/>
    </source>
</evidence>
<comment type="similarity">
    <text evidence="2">Belongs to the YajC family.</text>
</comment>
<dbReference type="InterPro" id="IPR003849">
    <property type="entry name" value="Preprotein_translocase_YajC"/>
</dbReference>
<evidence type="ECO:0000256" key="6">
    <source>
        <dbReference type="ARBA" id="ARBA00022692"/>
    </source>
</evidence>
<evidence type="ECO:0000256" key="2">
    <source>
        <dbReference type="ARBA" id="ARBA00006742"/>
    </source>
</evidence>
<reference evidence="12 13" key="1">
    <citation type="submission" date="2018-11" db="EMBL/GenBank/DDBJ databases">
        <title>Flavobacterium sp. nov., YIM 102701-2 draft genome.</title>
        <authorList>
            <person name="Li G."/>
            <person name="Jiang Y."/>
        </authorList>
    </citation>
    <scope>NUCLEOTIDE SEQUENCE [LARGE SCALE GENOMIC DNA]</scope>
    <source>
        <strain evidence="12 13">YIM 102701-2</strain>
    </source>
</reference>
<comment type="caution">
    <text evidence="12">The sequence shown here is derived from an EMBL/GenBank/DDBJ whole genome shotgun (WGS) entry which is preliminary data.</text>
</comment>
<evidence type="ECO:0000256" key="1">
    <source>
        <dbReference type="ARBA" id="ARBA00004162"/>
    </source>
</evidence>
<gene>
    <name evidence="12" type="primary">yajC</name>
    <name evidence="12" type="ORF">EG240_08000</name>
</gene>
<evidence type="ECO:0000256" key="11">
    <source>
        <dbReference type="SAM" id="Phobius"/>
    </source>
</evidence>
<evidence type="ECO:0000256" key="3">
    <source>
        <dbReference type="ARBA" id="ARBA00014962"/>
    </source>
</evidence>
<keyword evidence="6 11" id="KW-0812">Transmembrane</keyword>
<name>A0A3P3W9F0_9FLAO</name>
<evidence type="ECO:0000256" key="7">
    <source>
        <dbReference type="ARBA" id="ARBA00022927"/>
    </source>
</evidence>
<evidence type="ECO:0000256" key="8">
    <source>
        <dbReference type="ARBA" id="ARBA00022989"/>
    </source>
</evidence>
<proteinExistence type="inferred from homology"/>
<dbReference type="Pfam" id="PF02699">
    <property type="entry name" value="YajC"/>
    <property type="match status" value="1"/>
</dbReference>
<keyword evidence="13" id="KW-1185">Reference proteome</keyword>
<evidence type="ECO:0000313" key="13">
    <source>
        <dbReference type="Proteomes" id="UP000275719"/>
    </source>
</evidence>
<organism evidence="12 13">
    <name type="scientific">Paenimyroides tangerinum</name>
    <dbReference type="NCBI Taxonomy" id="2488728"/>
    <lineage>
        <taxon>Bacteria</taxon>
        <taxon>Pseudomonadati</taxon>
        <taxon>Bacteroidota</taxon>
        <taxon>Flavobacteriia</taxon>
        <taxon>Flavobacteriales</taxon>
        <taxon>Flavobacteriaceae</taxon>
        <taxon>Paenimyroides</taxon>
    </lineage>
</organism>
<dbReference type="GO" id="GO:0015031">
    <property type="term" value="P:protein transport"/>
    <property type="evidence" value="ECO:0007669"/>
    <property type="project" value="UniProtKB-KW"/>
</dbReference>
<dbReference type="RefSeq" id="WP_125018870.1">
    <property type="nucleotide sequence ID" value="NZ_RQVQ01000015.1"/>
</dbReference>
<evidence type="ECO:0000256" key="10">
    <source>
        <dbReference type="ARBA" id="ARBA00023136"/>
    </source>
</evidence>
<comment type="subcellular location">
    <subcellularLocation>
        <location evidence="1">Cell membrane</location>
        <topology evidence="1">Single-pass membrane protein</topology>
    </subcellularLocation>
</comment>
<dbReference type="OrthoDB" id="9800132at2"/>
<evidence type="ECO:0000256" key="4">
    <source>
        <dbReference type="ARBA" id="ARBA00022448"/>
    </source>
</evidence>
<keyword evidence="8 11" id="KW-1133">Transmembrane helix</keyword>
<accession>A0A3P3W9F0</accession>
<dbReference type="NCBIfam" id="TIGR00739">
    <property type="entry name" value="yajC"/>
    <property type="match status" value="1"/>
</dbReference>
<keyword evidence="7" id="KW-0653">Protein transport</keyword>
<protein>
    <recommendedName>
        <fullName evidence="3">Sec translocon accessory complex subunit YajC</fullName>
    </recommendedName>
</protein>
<feature type="transmembrane region" description="Helical" evidence="11">
    <location>
        <begin position="6"/>
        <end position="22"/>
    </location>
</feature>
<dbReference type="Proteomes" id="UP000275719">
    <property type="component" value="Unassembled WGS sequence"/>
</dbReference>
<keyword evidence="10 11" id="KW-0472">Membrane</keyword>
<keyword evidence="4" id="KW-0813">Transport</keyword>
<dbReference type="AlphaFoldDB" id="A0A3P3W9F0"/>
<evidence type="ECO:0000313" key="12">
    <source>
        <dbReference type="EMBL" id="RRJ90626.1"/>
    </source>
</evidence>
<sequence length="91" mass="10472">MENIQQFLPLVLMFGVLYFLMIRPQQKRVKNEKQFEAALKVGDKIVTKSGIHARVSELNENTIIIETMSGKLKIERNAVSIELSKKVNEKK</sequence>